<comment type="similarity">
    <text evidence="2 5">Belongs to the adaptor complexes small subunit family.</text>
</comment>
<dbReference type="Gene3D" id="3.30.450.60">
    <property type="match status" value="1"/>
</dbReference>
<dbReference type="SUPFAM" id="SSF64356">
    <property type="entry name" value="SNARE-like"/>
    <property type="match status" value="1"/>
</dbReference>
<dbReference type="PANTHER" id="PTHR11043:SF1">
    <property type="entry name" value="TSET COMPLEX MEMBER TSTD"/>
    <property type="match status" value="1"/>
</dbReference>
<dbReference type="Pfam" id="PF01217">
    <property type="entry name" value="Clat_adaptor_s"/>
    <property type="match status" value="1"/>
</dbReference>
<keyword evidence="6" id="KW-0732">Signal</keyword>
<feature type="signal peptide" evidence="6">
    <location>
        <begin position="1"/>
        <end position="17"/>
    </location>
</feature>
<dbReference type="InterPro" id="IPR011012">
    <property type="entry name" value="Longin-like_dom_sf"/>
</dbReference>
<dbReference type="GO" id="GO:0006891">
    <property type="term" value="P:intra-Golgi vesicle-mediated transport"/>
    <property type="evidence" value="ECO:0007669"/>
    <property type="project" value="TreeGrafter"/>
</dbReference>
<feature type="domain" description="AP complex mu/sigma subunit" evidence="7">
    <location>
        <begin position="3"/>
        <end position="135"/>
    </location>
</feature>
<evidence type="ECO:0000313" key="8">
    <source>
        <dbReference type="EMBL" id="CAD8909837.1"/>
    </source>
</evidence>
<feature type="chain" id="PRO_5031027633" description="Coatomer subunit zeta" evidence="6">
    <location>
        <begin position="18"/>
        <end position="151"/>
    </location>
</feature>
<proteinExistence type="inferred from homology"/>
<protein>
    <recommendedName>
        <fullName evidence="5">Coatomer subunit zeta</fullName>
    </recommendedName>
</protein>
<evidence type="ECO:0000256" key="4">
    <source>
        <dbReference type="ARBA" id="ARBA00023136"/>
    </source>
</evidence>
<keyword evidence="5" id="KW-0333">Golgi apparatus</keyword>
<dbReference type="InterPro" id="IPR039652">
    <property type="entry name" value="Coatomer_zeta"/>
</dbReference>
<name>A0A7S1G4F1_9STRA</name>
<comment type="subcellular location">
    <subcellularLocation>
        <location evidence="5">Cytoplasm</location>
    </subcellularLocation>
    <subcellularLocation>
        <location evidence="5">Golgi apparatus membrane</location>
        <topology evidence="5">Peripheral membrane protein</topology>
        <orientation evidence="5">Cytoplasmic side</orientation>
    </subcellularLocation>
    <subcellularLocation>
        <location evidence="5">Cytoplasmic vesicle</location>
        <location evidence="5">COPI-coated vesicle membrane</location>
        <topology evidence="5">Peripheral membrane protein</topology>
        <orientation evidence="5">Cytoplasmic side</orientation>
    </subcellularLocation>
    <subcellularLocation>
        <location evidence="1">Endomembrane system</location>
        <topology evidence="1">Peripheral membrane protein</topology>
    </subcellularLocation>
</comment>
<dbReference type="GO" id="GO:0006886">
    <property type="term" value="P:intracellular protein transport"/>
    <property type="evidence" value="ECO:0007669"/>
    <property type="project" value="TreeGrafter"/>
</dbReference>
<dbReference type="GO" id="GO:0006890">
    <property type="term" value="P:retrograde vesicle-mediated transport, Golgi to endoplasmic reticulum"/>
    <property type="evidence" value="ECO:0007669"/>
    <property type="project" value="UniProtKB-UniRule"/>
</dbReference>
<keyword evidence="5" id="KW-0968">Cytoplasmic vesicle</keyword>
<evidence type="ECO:0000256" key="1">
    <source>
        <dbReference type="ARBA" id="ARBA00004184"/>
    </source>
</evidence>
<reference evidence="8" key="1">
    <citation type="submission" date="2021-01" db="EMBL/GenBank/DDBJ databases">
        <authorList>
            <person name="Corre E."/>
            <person name="Pelletier E."/>
            <person name="Niang G."/>
            <person name="Scheremetjew M."/>
            <person name="Finn R."/>
            <person name="Kale V."/>
            <person name="Holt S."/>
            <person name="Cochrane G."/>
            <person name="Meng A."/>
            <person name="Brown T."/>
            <person name="Cohen L."/>
        </authorList>
    </citation>
    <scope>NUCLEOTIDE SEQUENCE</scope>
    <source>
        <strain evidence="8">Ms1</strain>
    </source>
</reference>
<dbReference type="AlphaFoldDB" id="A0A7S1G4F1"/>
<keyword evidence="5" id="KW-0931">ER-Golgi transport</keyword>
<gene>
    <name evidence="8" type="ORF">BSP0115_LOCUS3041</name>
</gene>
<evidence type="ECO:0000256" key="5">
    <source>
        <dbReference type="RuleBase" id="RU366053"/>
    </source>
</evidence>
<dbReference type="EMBL" id="HBFS01004531">
    <property type="protein sequence ID" value="CAD8909837.1"/>
    <property type="molecule type" value="Transcribed_RNA"/>
</dbReference>
<dbReference type="PANTHER" id="PTHR11043">
    <property type="entry name" value="ZETA-COAT PROTEIN"/>
    <property type="match status" value="1"/>
</dbReference>
<evidence type="ECO:0000256" key="2">
    <source>
        <dbReference type="ARBA" id="ARBA00006972"/>
    </source>
</evidence>
<evidence type="ECO:0000256" key="6">
    <source>
        <dbReference type="SAM" id="SignalP"/>
    </source>
</evidence>
<accession>A0A7S1G4F1</accession>
<keyword evidence="3 5" id="KW-0963">Cytoplasm</keyword>
<keyword evidence="5" id="KW-0813">Transport</keyword>
<comment type="subunit">
    <text evidence="5">Oligomeric complex that consists of at least the alpha, beta, beta', gamma, delta, epsilon and zeta subunits.</text>
</comment>
<dbReference type="InterPro" id="IPR022775">
    <property type="entry name" value="AP_mu_sigma_su"/>
</dbReference>
<organism evidence="8">
    <name type="scientific">Bicosoecida sp. CB-2014</name>
    <dbReference type="NCBI Taxonomy" id="1486930"/>
    <lineage>
        <taxon>Eukaryota</taxon>
        <taxon>Sar</taxon>
        <taxon>Stramenopiles</taxon>
        <taxon>Bigyra</taxon>
        <taxon>Opalozoa</taxon>
        <taxon>Bicosoecida</taxon>
    </lineage>
</organism>
<sequence length="151" mass="16485">MPVHCLLVLTRAGVVLFTRHYDAAGDEAEAELERQVAEATRRLWVASFEEDQVERTGDKWIVVRGVSDLVLILVGSDDFDALTLSATLGTAIDVLQEACGRKLSEATLVGNYGKVCVSIDEMLGARGQLEWSDVDVISRQGKLKPAQAIKK</sequence>
<dbReference type="GO" id="GO:0030126">
    <property type="term" value="C:COPI vesicle coat"/>
    <property type="evidence" value="ECO:0007669"/>
    <property type="project" value="UniProtKB-UniRule"/>
</dbReference>
<comment type="function">
    <text evidence="5">The zeta subunit may be involved in regulating the coat assembly and, hence, the rate of biosynthetic protein transport due to its association-dissociation properties with the coatomer complex.</text>
</comment>
<dbReference type="GO" id="GO:0000139">
    <property type="term" value="C:Golgi membrane"/>
    <property type="evidence" value="ECO:0007669"/>
    <property type="project" value="UniProtKB-SubCell"/>
</dbReference>
<keyword evidence="5" id="KW-0653">Protein transport</keyword>
<keyword evidence="4 5" id="KW-0472">Membrane</keyword>
<evidence type="ECO:0000259" key="7">
    <source>
        <dbReference type="Pfam" id="PF01217"/>
    </source>
</evidence>
<evidence type="ECO:0000256" key="3">
    <source>
        <dbReference type="ARBA" id="ARBA00022490"/>
    </source>
</evidence>